<comment type="caution">
    <text evidence="2">The sequence shown here is derived from an EMBL/GenBank/DDBJ whole genome shotgun (WGS) entry which is preliminary data.</text>
</comment>
<keyword evidence="3" id="KW-1185">Reference proteome</keyword>
<gene>
    <name evidence="2" type="ORF">GRI35_07220</name>
</gene>
<dbReference type="InterPro" id="IPR006683">
    <property type="entry name" value="Thioestr_dom"/>
</dbReference>
<dbReference type="Gene3D" id="3.10.129.10">
    <property type="entry name" value="Hotdog Thioesterase"/>
    <property type="match status" value="1"/>
</dbReference>
<dbReference type="Proteomes" id="UP000460290">
    <property type="component" value="Unassembled WGS sequence"/>
</dbReference>
<name>A0A844Z7C9_9SPHN</name>
<evidence type="ECO:0000313" key="3">
    <source>
        <dbReference type="Proteomes" id="UP000460290"/>
    </source>
</evidence>
<proteinExistence type="predicted"/>
<dbReference type="SUPFAM" id="SSF54637">
    <property type="entry name" value="Thioesterase/thiol ester dehydrase-isomerase"/>
    <property type="match status" value="1"/>
</dbReference>
<sequence>MPEIPLTPYARSLGIFVHGEEDGAPVLGFEFSSDVEGRPQHLHGGATSGLLETAGYALLRKELEQLGRAHRLKPINITAQFLSAGKQKTTYAKARIVKLGRRNANISVEAWQDNRERPIATAIMNILMAEPDA</sequence>
<protein>
    <submittedName>
        <fullName evidence="2">PaaI family thioesterase</fullName>
    </submittedName>
</protein>
<dbReference type="EMBL" id="WTYZ01000001">
    <property type="protein sequence ID" value="MXO83156.1"/>
    <property type="molecule type" value="Genomic_DNA"/>
</dbReference>
<evidence type="ECO:0000259" key="1">
    <source>
        <dbReference type="Pfam" id="PF03061"/>
    </source>
</evidence>
<dbReference type="OrthoDB" id="9813158at2"/>
<dbReference type="InterPro" id="IPR029069">
    <property type="entry name" value="HotDog_dom_sf"/>
</dbReference>
<feature type="domain" description="Thioesterase" evidence="1">
    <location>
        <begin position="40"/>
        <end position="117"/>
    </location>
</feature>
<accession>A0A844Z7C9</accession>
<evidence type="ECO:0000313" key="2">
    <source>
        <dbReference type="EMBL" id="MXO83156.1"/>
    </source>
</evidence>
<dbReference type="RefSeq" id="WP_160613537.1">
    <property type="nucleotide sequence ID" value="NZ_JAUFQM010000001.1"/>
</dbReference>
<reference evidence="2 3" key="1">
    <citation type="submission" date="2019-12" db="EMBL/GenBank/DDBJ databases">
        <title>Genomic-based taxomic classification of the family Erythrobacteraceae.</title>
        <authorList>
            <person name="Xu L."/>
        </authorList>
    </citation>
    <scope>NUCLEOTIDE SEQUENCE [LARGE SCALE GENOMIC DNA]</scope>
    <source>
        <strain evidence="2 3">KCTC 42006</strain>
    </source>
</reference>
<dbReference type="AlphaFoldDB" id="A0A844Z7C9"/>
<organism evidence="2 3">
    <name type="scientific">Pontixanthobacter aestiaquae</name>
    <dbReference type="NCBI Taxonomy" id="1509367"/>
    <lineage>
        <taxon>Bacteria</taxon>
        <taxon>Pseudomonadati</taxon>
        <taxon>Pseudomonadota</taxon>
        <taxon>Alphaproteobacteria</taxon>
        <taxon>Sphingomonadales</taxon>
        <taxon>Erythrobacteraceae</taxon>
        <taxon>Pontixanthobacter</taxon>
    </lineage>
</organism>
<dbReference type="Pfam" id="PF03061">
    <property type="entry name" value="4HBT"/>
    <property type="match status" value="1"/>
</dbReference>
<dbReference type="GO" id="GO:0016790">
    <property type="term" value="F:thiolester hydrolase activity"/>
    <property type="evidence" value="ECO:0007669"/>
    <property type="project" value="UniProtKB-ARBA"/>
</dbReference>
<dbReference type="CDD" id="cd03443">
    <property type="entry name" value="PaaI_thioesterase"/>
    <property type="match status" value="1"/>
</dbReference>